<keyword evidence="2" id="KW-0175">Coiled coil</keyword>
<dbReference type="Proteomes" id="UP000307943">
    <property type="component" value="Unassembled WGS sequence"/>
</dbReference>
<evidence type="ECO:0000256" key="3">
    <source>
        <dbReference type="SAM" id="SignalP"/>
    </source>
</evidence>
<dbReference type="PROSITE" id="PS51257">
    <property type="entry name" value="PROKAR_LIPOPROTEIN"/>
    <property type="match status" value="1"/>
</dbReference>
<reference evidence="5 6" key="1">
    <citation type="submission" date="2019-05" db="EMBL/GenBank/DDBJ databases">
        <title>We sequenced the genome of Paenibacillus hemerocallicola KCTC 33185 for further insight into its adaptation and study the phylogeny of Paenibacillus.</title>
        <authorList>
            <person name="Narsing Rao M.P."/>
        </authorList>
    </citation>
    <scope>NUCLEOTIDE SEQUENCE [LARGE SCALE GENOMIC DNA]</scope>
    <source>
        <strain evidence="5 6">KCTC 33185</strain>
    </source>
</reference>
<comment type="similarity">
    <text evidence="1">Belongs to the bacterial solute-binding protein 8 family.</text>
</comment>
<dbReference type="Gene3D" id="3.40.50.1980">
    <property type="entry name" value="Nitrogenase molybdenum iron protein domain"/>
    <property type="match status" value="2"/>
</dbReference>
<feature type="domain" description="Fe/B12 periplasmic-binding" evidence="4">
    <location>
        <begin position="76"/>
        <end position="329"/>
    </location>
</feature>
<evidence type="ECO:0000256" key="2">
    <source>
        <dbReference type="SAM" id="Coils"/>
    </source>
</evidence>
<comment type="caution">
    <text evidence="5">The sequence shown here is derived from an EMBL/GenBank/DDBJ whole genome shotgun (WGS) entry which is preliminary data.</text>
</comment>
<feature type="signal peptide" evidence="3">
    <location>
        <begin position="1"/>
        <end position="21"/>
    </location>
</feature>
<organism evidence="5 6">
    <name type="scientific">Paenibacillus hemerocallicola</name>
    <dbReference type="NCBI Taxonomy" id="1172614"/>
    <lineage>
        <taxon>Bacteria</taxon>
        <taxon>Bacillati</taxon>
        <taxon>Bacillota</taxon>
        <taxon>Bacilli</taxon>
        <taxon>Bacillales</taxon>
        <taxon>Paenibacillaceae</taxon>
        <taxon>Paenibacillus</taxon>
    </lineage>
</organism>
<dbReference type="CDD" id="cd01143">
    <property type="entry name" value="YvrC"/>
    <property type="match status" value="1"/>
</dbReference>
<dbReference type="Pfam" id="PF01497">
    <property type="entry name" value="Peripla_BP_2"/>
    <property type="match status" value="1"/>
</dbReference>
<dbReference type="PANTHER" id="PTHR30535:SF34">
    <property type="entry name" value="MOLYBDATE-BINDING PROTEIN MOLA"/>
    <property type="match status" value="1"/>
</dbReference>
<keyword evidence="6" id="KW-1185">Reference proteome</keyword>
<dbReference type="PANTHER" id="PTHR30535">
    <property type="entry name" value="VITAMIN B12-BINDING PROTEIN"/>
    <property type="match status" value="1"/>
</dbReference>
<dbReference type="AlphaFoldDB" id="A0A5C4T7D2"/>
<evidence type="ECO:0000313" key="5">
    <source>
        <dbReference type="EMBL" id="TNJ64199.1"/>
    </source>
</evidence>
<name>A0A5C4T7D2_9BACL</name>
<dbReference type="SUPFAM" id="SSF53807">
    <property type="entry name" value="Helical backbone' metal receptor"/>
    <property type="match status" value="1"/>
</dbReference>
<evidence type="ECO:0000259" key="4">
    <source>
        <dbReference type="PROSITE" id="PS50983"/>
    </source>
</evidence>
<protein>
    <submittedName>
        <fullName evidence="5">ABC transporter substrate-binding protein</fullName>
    </submittedName>
</protein>
<gene>
    <name evidence="5" type="ORF">FE784_21520</name>
</gene>
<feature type="chain" id="PRO_5039355677" evidence="3">
    <location>
        <begin position="22"/>
        <end position="331"/>
    </location>
</feature>
<proteinExistence type="inferred from homology"/>
<sequence>MNKIVALLLVVLLSLSIAACGAGSTGDSTAKNGASPAAGQPAVKPADAANATATKYPLKMKDTTGTEITLQKAPQRIVSTSTAETEILFALGLGDRIVAVSDFDNYPEEAKTKTKVGGVSAPNVEAVLAANADLVITGISIKEDALGKLRSLNLPLYKFEPKSIDDIFANVLVLGQLTDKQKEAQELVDKMKKEIDRIKTAVSAVKPEQKKKVYIEFSPGYTVGKGEFMDEVLTLAGGINIAADTKGYNKINEEKIIQDNPAVIFYTTGTKDKAGQTLDQIIKSRNGWDKIEAVKNNQLVGVNQDTLNRPGPRIVEGLLTIAKGIYPDLVK</sequence>
<dbReference type="GO" id="GO:0071281">
    <property type="term" value="P:cellular response to iron ion"/>
    <property type="evidence" value="ECO:0007669"/>
    <property type="project" value="TreeGrafter"/>
</dbReference>
<dbReference type="RefSeq" id="WP_139604299.1">
    <property type="nucleotide sequence ID" value="NZ_VDCQ01000032.1"/>
</dbReference>
<feature type="coiled-coil region" evidence="2">
    <location>
        <begin position="174"/>
        <end position="201"/>
    </location>
</feature>
<evidence type="ECO:0000313" key="6">
    <source>
        <dbReference type="Proteomes" id="UP000307943"/>
    </source>
</evidence>
<dbReference type="PROSITE" id="PS50983">
    <property type="entry name" value="FE_B12_PBP"/>
    <property type="match status" value="1"/>
</dbReference>
<keyword evidence="3" id="KW-0732">Signal</keyword>
<dbReference type="InterPro" id="IPR050902">
    <property type="entry name" value="ABC_Transporter_SBP"/>
</dbReference>
<dbReference type="InterPro" id="IPR002491">
    <property type="entry name" value="ABC_transptr_periplasmic_BD"/>
</dbReference>
<dbReference type="EMBL" id="VDCQ01000032">
    <property type="protein sequence ID" value="TNJ64199.1"/>
    <property type="molecule type" value="Genomic_DNA"/>
</dbReference>
<evidence type="ECO:0000256" key="1">
    <source>
        <dbReference type="ARBA" id="ARBA00008814"/>
    </source>
</evidence>
<dbReference type="OrthoDB" id="9816357at2"/>
<accession>A0A5C4T7D2</accession>